<keyword evidence="9" id="KW-1185">Reference proteome</keyword>
<dbReference type="OrthoDB" id="1873740at2759"/>
<dbReference type="InterPro" id="IPR003557">
    <property type="entry name" value="Cyt_c_biogenesis_CcmC"/>
</dbReference>
<protein>
    <recommendedName>
        <fullName evidence="7">Cytochrome c assembly protein domain-containing protein</fullName>
    </recommendedName>
</protein>
<organism evidence="8 9">
    <name type="scientific">Aquilegia coerulea</name>
    <name type="common">Rocky mountain columbine</name>
    <dbReference type="NCBI Taxonomy" id="218851"/>
    <lineage>
        <taxon>Eukaryota</taxon>
        <taxon>Viridiplantae</taxon>
        <taxon>Streptophyta</taxon>
        <taxon>Embryophyta</taxon>
        <taxon>Tracheophyta</taxon>
        <taxon>Spermatophyta</taxon>
        <taxon>Magnoliopsida</taxon>
        <taxon>Ranunculales</taxon>
        <taxon>Ranunculaceae</taxon>
        <taxon>Thalictroideae</taxon>
        <taxon>Aquilegia</taxon>
    </lineage>
</organism>
<dbReference type="GO" id="GO:0017004">
    <property type="term" value="P:cytochrome complex assembly"/>
    <property type="evidence" value="ECO:0007669"/>
    <property type="project" value="UniProtKB-KW"/>
</dbReference>
<evidence type="ECO:0000256" key="6">
    <source>
        <dbReference type="ARBA" id="ARBA00023136"/>
    </source>
</evidence>
<evidence type="ECO:0000256" key="3">
    <source>
        <dbReference type="ARBA" id="ARBA00022692"/>
    </source>
</evidence>
<dbReference type="STRING" id="218851.A0A2G5DC62"/>
<evidence type="ECO:0000256" key="4">
    <source>
        <dbReference type="ARBA" id="ARBA00022748"/>
    </source>
</evidence>
<dbReference type="InParanoid" id="A0A2G5DC62"/>
<evidence type="ECO:0000313" key="9">
    <source>
        <dbReference type="Proteomes" id="UP000230069"/>
    </source>
</evidence>
<dbReference type="GO" id="GO:0020037">
    <property type="term" value="F:heme binding"/>
    <property type="evidence" value="ECO:0007669"/>
    <property type="project" value="InterPro"/>
</dbReference>
<name>A0A2G5DC62_AQUCA</name>
<dbReference type="PANTHER" id="PTHR30071">
    <property type="entry name" value="HEME EXPORTER PROTEIN C"/>
    <property type="match status" value="1"/>
</dbReference>
<evidence type="ECO:0000256" key="1">
    <source>
        <dbReference type="ARBA" id="ARBA00004141"/>
    </source>
</evidence>
<gene>
    <name evidence="8" type="ORF">AQUCO_02300093v1</name>
</gene>
<dbReference type="InterPro" id="IPR002541">
    <property type="entry name" value="Cyt_c_assembly"/>
</dbReference>
<dbReference type="Proteomes" id="UP000230069">
    <property type="component" value="Unassembled WGS sequence"/>
</dbReference>
<feature type="domain" description="Cytochrome c assembly protein" evidence="7">
    <location>
        <begin position="60"/>
        <end position="129"/>
    </location>
</feature>
<dbReference type="InterPro" id="IPR045062">
    <property type="entry name" value="Cyt_c_biogenesis_CcsA/CcmC"/>
</dbReference>
<sequence>MAIHLSLRVAPPDLQQGGNSRIPYVHVPAARMSILVYIATAINSSLFLLTKHPLFLRSSGTVTGGFRGRPMWGTFRVWDARLTSVFISFPIYLGALRFQKLPVEPAPISIRAGPIDIPIIKSPVNWWNTSHQPGSISGSGTSIHVPMPIPILSNFANSPFSTRILFVLETRLPIPSVPESPLTEEIEAREGIPKPSSLAEIDDSLCVASKTARSNFAQSSTCNDSSSGFSSARDEITRGSFSDFVSSKKIFCAGSGEQFKMDEDCLAVRTKKCSVIPGMTDMRNDVDGEGSYFLFEAETIKFFHR</sequence>
<comment type="subcellular location">
    <subcellularLocation>
        <location evidence="1">Membrane</location>
        <topology evidence="1">Multi-pass membrane protein</topology>
    </subcellularLocation>
</comment>
<proteinExistence type="inferred from homology"/>
<keyword evidence="6" id="KW-0472">Membrane</keyword>
<comment type="similarity">
    <text evidence="2">Belongs to the CcmC/CycZ/HelC family.</text>
</comment>
<evidence type="ECO:0000256" key="2">
    <source>
        <dbReference type="ARBA" id="ARBA00005840"/>
    </source>
</evidence>
<dbReference type="PANTHER" id="PTHR30071:SF1">
    <property type="entry name" value="CYTOCHROME B_B6 PROTEIN-RELATED"/>
    <property type="match status" value="1"/>
</dbReference>
<dbReference type="PRINTS" id="PR01386">
    <property type="entry name" value="CCMCBIOGNSIS"/>
</dbReference>
<dbReference type="GO" id="GO:0015232">
    <property type="term" value="F:heme transmembrane transporter activity"/>
    <property type="evidence" value="ECO:0007669"/>
    <property type="project" value="InterPro"/>
</dbReference>
<accession>A0A2G5DC62</accession>
<keyword evidence="5" id="KW-1133">Transmembrane helix</keyword>
<dbReference type="AlphaFoldDB" id="A0A2G5DC62"/>
<dbReference type="GO" id="GO:0005886">
    <property type="term" value="C:plasma membrane"/>
    <property type="evidence" value="ECO:0007669"/>
    <property type="project" value="TreeGrafter"/>
</dbReference>
<keyword evidence="4" id="KW-0201">Cytochrome c-type biogenesis</keyword>
<reference evidence="8 9" key="1">
    <citation type="submission" date="2017-09" db="EMBL/GenBank/DDBJ databases">
        <title>WGS assembly of Aquilegia coerulea Goldsmith.</title>
        <authorList>
            <person name="Hodges S."/>
            <person name="Kramer E."/>
            <person name="Nordborg M."/>
            <person name="Tomkins J."/>
            <person name="Borevitz J."/>
            <person name="Derieg N."/>
            <person name="Yan J."/>
            <person name="Mihaltcheva S."/>
            <person name="Hayes R.D."/>
            <person name="Rokhsar D."/>
        </authorList>
    </citation>
    <scope>NUCLEOTIDE SEQUENCE [LARGE SCALE GENOMIC DNA]</scope>
    <source>
        <strain evidence="9">cv. Goldsmith</strain>
    </source>
</reference>
<evidence type="ECO:0000313" key="8">
    <source>
        <dbReference type="EMBL" id="PIA41062.1"/>
    </source>
</evidence>
<dbReference type="EMBL" id="KZ305040">
    <property type="protein sequence ID" value="PIA41062.1"/>
    <property type="molecule type" value="Genomic_DNA"/>
</dbReference>
<dbReference type="Pfam" id="PF01578">
    <property type="entry name" value="Cytochrom_C_asm"/>
    <property type="match status" value="1"/>
</dbReference>
<keyword evidence="3" id="KW-0812">Transmembrane</keyword>
<evidence type="ECO:0000259" key="7">
    <source>
        <dbReference type="Pfam" id="PF01578"/>
    </source>
</evidence>
<evidence type="ECO:0000256" key="5">
    <source>
        <dbReference type="ARBA" id="ARBA00022989"/>
    </source>
</evidence>